<evidence type="ECO:0000313" key="2">
    <source>
        <dbReference type="Proteomes" id="UP000435357"/>
    </source>
</evidence>
<proteinExistence type="predicted"/>
<dbReference type="OrthoDB" id="1121286at2"/>
<dbReference type="AlphaFoldDB" id="A0A6N6MB62"/>
<dbReference type="Gene3D" id="1.25.10.10">
    <property type="entry name" value="Leucine-rich Repeat Variant"/>
    <property type="match status" value="1"/>
</dbReference>
<evidence type="ECO:0000313" key="1">
    <source>
        <dbReference type="EMBL" id="KAB1066086.1"/>
    </source>
</evidence>
<dbReference type="RefSeq" id="WP_151166074.1">
    <property type="nucleotide sequence ID" value="NZ_WACR01000001.1"/>
</dbReference>
<gene>
    <name evidence="1" type="ORF">F3059_01045</name>
</gene>
<evidence type="ECO:0008006" key="3">
    <source>
        <dbReference type="Google" id="ProtNLM"/>
    </source>
</evidence>
<name>A0A6N6MB62_9FLAO</name>
<reference evidence="1 2" key="1">
    <citation type="submission" date="2019-09" db="EMBL/GenBank/DDBJ databases">
        <title>Genomes of Cryomorphaceae.</title>
        <authorList>
            <person name="Bowman J.P."/>
        </authorList>
    </citation>
    <scope>NUCLEOTIDE SEQUENCE [LARGE SCALE GENOMIC DNA]</scope>
    <source>
        <strain evidence="1 2">KCTC 52047</strain>
    </source>
</reference>
<accession>A0A6N6MB62</accession>
<dbReference type="EMBL" id="WACR01000001">
    <property type="protein sequence ID" value="KAB1066086.1"/>
    <property type="molecule type" value="Genomic_DNA"/>
</dbReference>
<comment type="caution">
    <text evidence="1">The sequence shown here is derived from an EMBL/GenBank/DDBJ whole genome shotgun (WGS) entry which is preliminary data.</text>
</comment>
<dbReference type="InterPro" id="IPR011989">
    <property type="entry name" value="ARM-like"/>
</dbReference>
<keyword evidence="2" id="KW-1185">Reference proteome</keyword>
<sequence length="184" mass="21157">MKKLTATQEKSRQKKLKKITEKLQSDDNKAIVSALKEVKEHGDASIIPFLIDLFLNNQNQEVQDELQKVFFGLNDQDAVKPILNAAEQNIESYQRSFLLSAIWEAGLSIDEHLDQLTNIALKSDYMSMLEAVTIVENMKRPDEDEPLKRNIVKVKEYLLDNPEQDDKYRLTASYLEILSEQMVG</sequence>
<protein>
    <recommendedName>
        <fullName evidence="3">HEAT repeat domain-containing protein</fullName>
    </recommendedName>
</protein>
<dbReference type="Proteomes" id="UP000435357">
    <property type="component" value="Unassembled WGS sequence"/>
</dbReference>
<organism evidence="1 2">
    <name type="scientific">Salibacter halophilus</name>
    <dbReference type="NCBI Taxonomy" id="1803916"/>
    <lineage>
        <taxon>Bacteria</taxon>
        <taxon>Pseudomonadati</taxon>
        <taxon>Bacteroidota</taxon>
        <taxon>Flavobacteriia</taxon>
        <taxon>Flavobacteriales</taxon>
        <taxon>Salibacteraceae</taxon>
        <taxon>Salibacter</taxon>
    </lineage>
</organism>